<dbReference type="AlphaFoldDB" id="A0A1M5V9Y9"/>
<name>A0A1M5V9Y9_9RHOB</name>
<evidence type="ECO:0000313" key="3">
    <source>
        <dbReference type="Proteomes" id="UP000184211"/>
    </source>
</evidence>
<dbReference type="Proteomes" id="UP000184211">
    <property type="component" value="Unassembled WGS sequence"/>
</dbReference>
<dbReference type="Pfam" id="PF10115">
    <property type="entry name" value="HlyU"/>
    <property type="match status" value="1"/>
</dbReference>
<dbReference type="STRING" id="870908.SAMN04488044_3088"/>
<accession>A0A1M5V9Y9</accession>
<feature type="region of interest" description="Disordered" evidence="1">
    <location>
        <begin position="1"/>
        <end position="22"/>
    </location>
</feature>
<organism evidence="2 3">
    <name type="scientific">Cognatishimia maritima</name>
    <dbReference type="NCBI Taxonomy" id="870908"/>
    <lineage>
        <taxon>Bacteria</taxon>
        <taxon>Pseudomonadati</taxon>
        <taxon>Pseudomonadota</taxon>
        <taxon>Alphaproteobacteria</taxon>
        <taxon>Rhodobacterales</taxon>
        <taxon>Paracoccaceae</taxon>
        <taxon>Cognatishimia</taxon>
    </lineage>
</organism>
<evidence type="ECO:0000256" key="1">
    <source>
        <dbReference type="SAM" id="MobiDB-lite"/>
    </source>
</evidence>
<dbReference type="InterPro" id="IPR018772">
    <property type="entry name" value="Transcription_activator_HlyU"/>
</dbReference>
<proteinExistence type="predicted"/>
<sequence>MSLLKKLFGSSAPKAPEPETHKGFLIFPDSQAEGSNYRLGARIEKEIGGALKTHHMIRADTFQTVDAANEAAVRKAKTLIDQMGERLF</sequence>
<dbReference type="RefSeq" id="WP_072793927.1">
    <property type="nucleotide sequence ID" value="NZ_FQWM01000008.1"/>
</dbReference>
<keyword evidence="3" id="KW-1185">Reference proteome</keyword>
<evidence type="ECO:0008006" key="4">
    <source>
        <dbReference type="Google" id="ProtNLM"/>
    </source>
</evidence>
<gene>
    <name evidence="2" type="ORF">SAMN04488044_3088</name>
</gene>
<reference evidence="3" key="1">
    <citation type="submission" date="2016-11" db="EMBL/GenBank/DDBJ databases">
        <authorList>
            <person name="Varghese N."/>
            <person name="Submissions S."/>
        </authorList>
    </citation>
    <scope>NUCLEOTIDE SEQUENCE [LARGE SCALE GENOMIC DNA]</scope>
    <source>
        <strain evidence="3">DSM 28223</strain>
    </source>
</reference>
<dbReference type="OrthoDB" id="9800971at2"/>
<dbReference type="EMBL" id="FQWM01000008">
    <property type="protein sequence ID" value="SHH72040.1"/>
    <property type="molecule type" value="Genomic_DNA"/>
</dbReference>
<protein>
    <recommendedName>
        <fullName evidence="4">Transcriptional activator HlyU</fullName>
    </recommendedName>
</protein>
<evidence type="ECO:0000313" key="2">
    <source>
        <dbReference type="EMBL" id="SHH72040.1"/>
    </source>
</evidence>